<evidence type="ECO:0000256" key="9">
    <source>
        <dbReference type="ARBA" id="ARBA00022857"/>
    </source>
</evidence>
<evidence type="ECO:0000256" key="14">
    <source>
        <dbReference type="ARBA" id="ARBA00023160"/>
    </source>
</evidence>
<keyword evidence="7" id="KW-0256">Endoplasmic reticulum</keyword>
<dbReference type="InterPro" id="IPR029071">
    <property type="entry name" value="Ubiquitin-like_domsf"/>
</dbReference>
<dbReference type="Gene3D" id="1.20.120.1630">
    <property type="match status" value="1"/>
</dbReference>
<accession>A0A1E3Q0N4</accession>
<dbReference type="OrthoDB" id="540503at2759"/>
<dbReference type="EMBL" id="KV454298">
    <property type="protein sequence ID" value="ODQ71255.1"/>
    <property type="molecule type" value="Genomic_DNA"/>
</dbReference>
<dbReference type="CDD" id="cd01801">
    <property type="entry name" value="Ubl_TECR_like"/>
    <property type="match status" value="1"/>
</dbReference>
<feature type="transmembrane region" description="Helical" evidence="17">
    <location>
        <begin position="187"/>
        <end position="213"/>
    </location>
</feature>
<dbReference type="AlphaFoldDB" id="A0A1E3Q0N4"/>
<evidence type="ECO:0000256" key="10">
    <source>
        <dbReference type="ARBA" id="ARBA00022989"/>
    </source>
</evidence>
<keyword evidence="12" id="KW-0443">Lipid metabolism</keyword>
<dbReference type="GO" id="GO:0042761">
    <property type="term" value="P:very long-chain fatty acid biosynthetic process"/>
    <property type="evidence" value="ECO:0007669"/>
    <property type="project" value="TreeGrafter"/>
</dbReference>
<dbReference type="InterPro" id="IPR039357">
    <property type="entry name" value="SRD5A/TECR"/>
</dbReference>
<evidence type="ECO:0000256" key="12">
    <source>
        <dbReference type="ARBA" id="ARBA00023098"/>
    </source>
</evidence>
<sequence length="298" mass="34279">MVTVNLRTKSPKAKISKLPPTLDVDTTGTVKDLAAAISKATQLGLERIRLTLIDNTVLVPDTPLDKYDLQDNSIIYVKDLGYQIDWQTVFYVEYGGPLFIHLLFYFLQKPIYGKTFEHSATQKAVFYMVILHFLKRELETMFVHRFSNATMPLINIFKNSGHYWVLSGFSLAYFCYGPSPRRDLPGYLFYGLIAFWAYSEVSNFITHLILSSLRPKGTRVRKIPYGYGFNFVACPNYFFEACSWLAVTLLTRSWAATLFLIVSSVTMFLWSLKKQAAYKKEFGAKYPKNRKAMFPFIA</sequence>
<dbReference type="PROSITE" id="PS50244">
    <property type="entry name" value="S5A_REDUCTASE"/>
    <property type="match status" value="1"/>
</dbReference>
<evidence type="ECO:0000313" key="19">
    <source>
        <dbReference type="EMBL" id="ODQ71255.1"/>
    </source>
</evidence>
<dbReference type="GO" id="GO:0102758">
    <property type="term" value="F:very-long-chain enoyl-CoA reductase activity"/>
    <property type="evidence" value="ECO:0007669"/>
    <property type="project" value="UniProtKB-EC"/>
</dbReference>
<comment type="catalytic activity">
    <reaction evidence="15">
        <text>a very-long-chain 2,3-saturated fatty acyl-CoA + NADP(+) = a very-long-chain (2E)-enoyl-CoA + NADPH + H(+)</text>
        <dbReference type="Rhea" id="RHEA:14473"/>
        <dbReference type="ChEBI" id="CHEBI:15378"/>
        <dbReference type="ChEBI" id="CHEBI:57783"/>
        <dbReference type="ChEBI" id="CHEBI:58349"/>
        <dbReference type="ChEBI" id="CHEBI:83724"/>
        <dbReference type="ChEBI" id="CHEBI:83728"/>
        <dbReference type="EC" id="1.3.1.93"/>
    </reaction>
</comment>
<comment type="subcellular location">
    <subcellularLocation>
        <location evidence="1">Endoplasmic reticulum membrane</location>
        <topology evidence="1">Multi-pass membrane protein</topology>
    </subcellularLocation>
</comment>
<keyword evidence="5" id="KW-0444">Lipid biosynthesis</keyword>
<comment type="function">
    <text evidence="16">Catalyzes the last of the four reactions of the long-chain fatty acids elongation cycle. This endoplasmic reticulum-bound enzymatic process, allows the addition of 2 carbons to the chain of long- and very long-chain fatty acids/VLCFAs per cycle. This enzyme reduces the trans-2,3-enoyl-CoA fatty acid intermediate to an acyl-CoA that can be further elongated by entering a new cycle of elongation. Thereby, it participates in the production of VLCFAs of different chain lengths that are involved in multiple biological processes as precursors of membrane lipids and lipid mediators.</text>
</comment>
<dbReference type="EC" id="1.3.1.93" evidence="4"/>
<evidence type="ECO:0000256" key="17">
    <source>
        <dbReference type="SAM" id="Phobius"/>
    </source>
</evidence>
<dbReference type="InterPro" id="IPR000626">
    <property type="entry name" value="Ubiquitin-like_dom"/>
</dbReference>
<keyword evidence="14" id="KW-0275">Fatty acid biosynthesis</keyword>
<evidence type="ECO:0000256" key="15">
    <source>
        <dbReference type="ARBA" id="ARBA00051495"/>
    </source>
</evidence>
<evidence type="ECO:0000256" key="11">
    <source>
        <dbReference type="ARBA" id="ARBA00023002"/>
    </source>
</evidence>
<dbReference type="FunFam" id="1.20.120.1630:FF:000010">
    <property type="entry name" value="Steroid alpha reductase family protein"/>
    <property type="match status" value="1"/>
</dbReference>
<evidence type="ECO:0000256" key="2">
    <source>
        <dbReference type="ARBA" id="ARBA00005194"/>
    </source>
</evidence>
<keyword evidence="9" id="KW-0521">NADP</keyword>
<dbReference type="Pfam" id="PF02544">
    <property type="entry name" value="Steroid_dh"/>
    <property type="match status" value="1"/>
</dbReference>
<proteinExistence type="inferred from homology"/>
<keyword evidence="6 17" id="KW-0812">Transmembrane</keyword>
<comment type="similarity">
    <text evidence="3">Belongs to the steroid 5-alpha reductase family.</text>
</comment>
<evidence type="ECO:0000256" key="6">
    <source>
        <dbReference type="ARBA" id="ARBA00022692"/>
    </source>
</evidence>
<keyword evidence="13 17" id="KW-0472">Membrane</keyword>
<evidence type="ECO:0000259" key="18">
    <source>
        <dbReference type="PROSITE" id="PS50053"/>
    </source>
</evidence>
<dbReference type="SUPFAM" id="SSF54236">
    <property type="entry name" value="Ubiquitin-like"/>
    <property type="match status" value="1"/>
</dbReference>
<feature type="transmembrane region" description="Helical" evidence="17">
    <location>
        <begin position="253"/>
        <end position="272"/>
    </location>
</feature>
<organism evidence="19 20">
    <name type="scientific">Lipomyces starkeyi NRRL Y-11557</name>
    <dbReference type="NCBI Taxonomy" id="675824"/>
    <lineage>
        <taxon>Eukaryota</taxon>
        <taxon>Fungi</taxon>
        <taxon>Dikarya</taxon>
        <taxon>Ascomycota</taxon>
        <taxon>Saccharomycotina</taxon>
        <taxon>Lipomycetes</taxon>
        <taxon>Lipomycetales</taxon>
        <taxon>Lipomycetaceae</taxon>
        <taxon>Lipomyces</taxon>
    </lineage>
</organism>
<dbReference type="STRING" id="675824.A0A1E3Q0N4"/>
<evidence type="ECO:0000313" key="20">
    <source>
        <dbReference type="Proteomes" id="UP000094385"/>
    </source>
</evidence>
<name>A0A1E3Q0N4_LIPST</name>
<evidence type="ECO:0000256" key="16">
    <source>
        <dbReference type="ARBA" id="ARBA00058640"/>
    </source>
</evidence>
<dbReference type="Proteomes" id="UP000094385">
    <property type="component" value="Unassembled WGS sequence"/>
</dbReference>
<feature type="domain" description="Ubiquitin-like" evidence="18">
    <location>
        <begin position="2"/>
        <end position="77"/>
    </location>
</feature>
<keyword evidence="8" id="KW-0276">Fatty acid metabolism</keyword>
<evidence type="ECO:0000256" key="3">
    <source>
        <dbReference type="ARBA" id="ARBA00007742"/>
    </source>
</evidence>
<keyword evidence="11" id="KW-0560">Oxidoreductase</keyword>
<keyword evidence="10 17" id="KW-1133">Transmembrane helix</keyword>
<dbReference type="InterPro" id="IPR001104">
    <property type="entry name" value="3-oxo-5_a-steroid_4-DH_C"/>
</dbReference>
<dbReference type="GO" id="GO:0005789">
    <property type="term" value="C:endoplasmic reticulum membrane"/>
    <property type="evidence" value="ECO:0007669"/>
    <property type="project" value="UniProtKB-SubCell"/>
</dbReference>
<evidence type="ECO:0000256" key="4">
    <source>
        <dbReference type="ARBA" id="ARBA00012530"/>
    </source>
</evidence>
<dbReference type="PANTHER" id="PTHR10556:SF28">
    <property type="entry name" value="VERY-LONG-CHAIN ENOYL-COA REDUCTASE"/>
    <property type="match status" value="1"/>
</dbReference>
<comment type="pathway">
    <text evidence="2">Lipid metabolism; fatty acid biosynthesis.</text>
</comment>
<evidence type="ECO:0000256" key="5">
    <source>
        <dbReference type="ARBA" id="ARBA00022516"/>
    </source>
</evidence>
<dbReference type="PROSITE" id="PS50053">
    <property type="entry name" value="UBIQUITIN_2"/>
    <property type="match status" value="1"/>
</dbReference>
<dbReference type="Gene3D" id="3.10.20.90">
    <property type="entry name" value="Phosphatidylinositol 3-kinase Catalytic Subunit, Chain A, domain 1"/>
    <property type="match status" value="1"/>
</dbReference>
<evidence type="ECO:0000256" key="1">
    <source>
        <dbReference type="ARBA" id="ARBA00004477"/>
    </source>
</evidence>
<protein>
    <recommendedName>
        <fullName evidence="4">very-long-chain enoyl-CoA reductase</fullName>
        <ecNumber evidence="4">1.3.1.93</ecNumber>
    </recommendedName>
</protein>
<gene>
    <name evidence="19" type="ORF">LIPSTDRAFT_73884</name>
</gene>
<feature type="transmembrane region" description="Helical" evidence="17">
    <location>
        <begin position="225"/>
        <end position="247"/>
    </location>
</feature>
<evidence type="ECO:0000256" key="13">
    <source>
        <dbReference type="ARBA" id="ARBA00023136"/>
    </source>
</evidence>
<evidence type="ECO:0000256" key="8">
    <source>
        <dbReference type="ARBA" id="ARBA00022832"/>
    </source>
</evidence>
<evidence type="ECO:0000256" key="7">
    <source>
        <dbReference type="ARBA" id="ARBA00022824"/>
    </source>
</evidence>
<dbReference type="PANTHER" id="PTHR10556">
    <property type="entry name" value="3-OXO-5-ALPHA-STEROID 4-DEHYDROGENASE"/>
    <property type="match status" value="1"/>
</dbReference>
<reference evidence="19 20" key="1">
    <citation type="journal article" date="2016" name="Proc. Natl. Acad. Sci. U.S.A.">
        <title>Comparative genomics of biotechnologically important yeasts.</title>
        <authorList>
            <person name="Riley R."/>
            <person name="Haridas S."/>
            <person name="Wolfe K.H."/>
            <person name="Lopes M.R."/>
            <person name="Hittinger C.T."/>
            <person name="Goeker M."/>
            <person name="Salamov A.A."/>
            <person name="Wisecaver J.H."/>
            <person name="Long T.M."/>
            <person name="Calvey C.H."/>
            <person name="Aerts A.L."/>
            <person name="Barry K.W."/>
            <person name="Choi C."/>
            <person name="Clum A."/>
            <person name="Coughlan A.Y."/>
            <person name="Deshpande S."/>
            <person name="Douglass A.P."/>
            <person name="Hanson S.J."/>
            <person name="Klenk H.-P."/>
            <person name="LaButti K.M."/>
            <person name="Lapidus A."/>
            <person name="Lindquist E.A."/>
            <person name="Lipzen A.M."/>
            <person name="Meier-Kolthoff J.P."/>
            <person name="Ohm R.A."/>
            <person name="Otillar R.P."/>
            <person name="Pangilinan J.L."/>
            <person name="Peng Y."/>
            <person name="Rokas A."/>
            <person name="Rosa C.A."/>
            <person name="Scheuner C."/>
            <person name="Sibirny A.A."/>
            <person name="Slot J.C."/>
            <person name="Stielow J.B."/>
            <person name="Sun H."/>
            <person name="Kurtzman C.P."/>
            <person name="Blackwell M."/>
            <person name="Grigoriev I.V."/>
            <person name="Jeffries T.W."/>
        </authorList>
    </citation>
    <scope>NUCLEOTIDE SEQUENCE [LARGE SCALE GENOMIC DNA]</scope>
    <source>
        <strain evidence="19 20">NRRL Y-11557</strain>
    </source>
</reference>
<keyword evidence="20" id="KW-1185">Reference proteome</keyword>